<sequence length="791" mass="86836">MAASRRTLIDTSDCLFHATFAASSPPIDAAARDVSPCPAASPRSRGLVTDGQDKPLKSATWDVPHGDCQRRWVNFPGDNAWYSRSERSGVVSLAHTQHARHVPRKLSGETDPVLVLVTTLESVLGCTGGACAVLICLSELPISPLLNELQRHGGNTARLARRSDETLGVRVSVVRIAPSLLDLGRAAPTNSQLCAPTHLREVPQEHSPLHPSRLVLLAVTAHEGWLTSQEYSGPRDHLPEHPPRSLDQPSPVTISPGRSTPIVTTPPAAYSARANSKEKVKAVHDKRRHVNARISPRLLTLDSSSGRGRETRAPGLVLTLAGCPDSLPGNPRVGIVQANARAPLRRVDPLTITKGRRYARAALVMLSAVSQNQTVRPRCCCRKTEDRMFAGRCMCCRAVLLYSAADRYQRFVDSRFTRERKHPSGGQERARNRPWSVSVTIVAFARIDQTIKAGNRTRKIGEPVSILGGVTPGFPHVGFVWGDAADRRVFSRISRFLGPCIPALFRTHLASSSSAHKTSISKSAARIANFSYTRPEQRCHWQAVRWEVVGQPNATNEGSSAARNSQSDTRLASRNPRDIPAYGYGIRKVFACKSAIGSEACRPCPINRDPNAKVTSLYMCLGHYLVPKLIPEIFLSLVIFLGVIDNQWLMSLLARFLRRTTGNATGGSWASSDERMANVLQANYQIRLRRGLRPGLRVQPLARAIQAQVAQHRSAAGYEKNFTSSGELQARLQIPQHELQLFVSSLLPRKVTCCTTEHFRPTSRVAVGWCATDLGCGRLWVRILGKAWVLI</sequence>
<gene>
    <name evidence="2" type="ORF">PR048_023217</name>
</gene>
<dbReference type="Proteomes" id="UP001159363">
    <property type="component" value="Chromosome 8"/>
</dbReference>
<feature type="compositionally biased region" description="Polar residues" evidence="1">
    <location>
        <begin position="554"/>
        <end position="572"/>
    </location>
</feature>
<feature type="compositionally biased region" description="Basic and acidic residues" evidence="1">
    <location>
        <begin position="233"/>
        <end position="244"/>
    </location>
</feature>
<dbReference type="EMBL" id="JARBHB010000009">
    <property type="protein sequence ID" value="KAJ8875322.1"/>
    <property type="molecule type" value="Genomic_DNA"/>
</dbReference>
<proteinExistence type="predicted"/>
<keyword evidence="3" id="KW-1185">Reference proteome</keyword>
<reference evidence="2 3" key="1">
    <citation type="submission" date="2023-02" db="EMBL/GenBank/DDBJ databases">
        <title>LHISI_Scaffold_Assembly.</title>
        <authorList>
            <person name="Stuart O.P."/>
            <person name="Cleave R."/>
            <person name="Magrath M.J.L."/>
            <person name="Mikheyev A.S."/>
        </authorList>
    </citation>
    <scope>NUCLEOTIDE SEQUENCE [LARGE SCALE GENOMIC DNA]</scope>
    <source>
        <strain evidence="2">Daus_M_001</strain>
        <tissue evidence="2">Leg muscle</tissue>
    </source>
</reference>
<accession>A0ABQ9GTH7</accession>
<evidence type="ECO:0000313" key="3">
    <source>
        <dbReference type="Proteomes" id="UP001159363"/>
    </source>
</evidence>
<evidence type="ECO:0000313" key="2">
    <source>
        <dbReference type="EMBL" id="KAJ8875322.1"/>
    </source>
</evidence>
<feature type="region of interest" description="Disordered" evidence="1">
    <location>
        <begin position="33"/>
        <end position="60"/>
    </location>
</feature>
<comment type="caution">
    <text evidence="2">The sequence shown here is derived from an EMBL/GenBank/DDBJ whole genome shotgun (WGS) entry which is preliminary data.</text>
</comment>
<feature type="region of interest" description="Disordered" evidence="1">
    <location>
        <begin position="554"/>
        <end position="576"/>
    </location>
</feature>
<protein>
    <submittedName>
        <fullName evidence="2">Uncharacterized protein</fullName>
    </submittedName>
</protein>
<feature type="region of interest" description="Disordered" evidence="1">
    <location>
        <begin position="229"/>
        <end position="270"/>
    </location>
</feature>
<feature type="compositionally biased region" description="Polar residues" evidence="1">
    <location>
        <begin position="247"/>
        <end position="263"/>
    </location>
</feature>
<name>A0ABQ9GTH7_9NEOP</name>
<evidence type="ECO:0000256" key="1">
    <source>
        <dbReference type="SAM" id="MobiDB-lite"/>
    </source>
</evidence>
<organism evidence="2 3">
    <name type="scientific">Dryococelus australis</name>
    <dbReference type="NCBI Taxonomy" id="614101"/>
    <lineage>
        <taxon>Eukaryota</taxon>
        <taxon>Metazoa</taxon>
        <taxon>Ecdysozoa</taxon>
        <taxon>Arthropoda</taxon>
        <taxon>Hexapoda</taxon>
        <taxon>Insecta</taxon>
        <taxon>Pterygota</taxon>
        <taxon>Neoptera</taxon>
        <taxon>Polyneoptera</taxon>
        <taxon>Phasmatodea</taxon>
        <taxon>Verophasmatodea</taxon>
        <taxon>Anareolatae</taxon>
        <taxon>Phasmatidae</taxon>
        <taxon>Eurycanthinae</taxon>
        <taxon>Dryococelus</taxon>
    </lineage>
</organism>